<comment type="caution">
    <text evidence="3">The sequence shown here is derived from an EMBL/GenBank/DDBJ whole genome shotgun (WGS) entry which is preliminary data.</text>
</comment>
<dbReference type="InterPro" id="IPR029018">
    <property type="entry name" value="Hex-like_dom2"/>
</dbReference>
<evidence type="ECO:0000256" key="2">
    <source>
        <dbReference type="SAM" id="SignalP"/>
    </source>
</evidence>
<evidence type="ECO:0000313" key="3">
    <source>
        <dbReference type="EMBL" id="MBO8453282.1"/>
    </source>
</evidence>
<feature type="signal peptide" evidence="2">
    <location>
        <begin position="1"/>
        <end position="22"/>
    </location>
</feature>
<dbReference type="EMBL" id="JADIMJ010000018">
    <property type="protein sequence ID" value="MBO8453282.1"/>
    <property type="molecule type" value="Genomic_DNA"/>
</dbReference>
<dbReference type="PANTHER" id="PTHR47406">
    <property type="entry name" value="COAGULATION FACTOR 5/8 TYPE, C-TERMINAL"/>
    <property type="match status" value="1"/>
</dbReference>
<keyword evidence="1" id="KW-0378">Hydrolase</keyword>
<evidence type="ECO:0000256" key="1">
    <source>
        <dbReference type="ARBA" id="ARBA00022801"/>
    </source>
</evidence>
<accession>A0A940DL96</accession>
<keyword evidence="2" id="KW-0732">Signal</keyword>
<dbReference type="Gene3D" id="3.30.379.10">
    <property type="entry name" value="Chitobiase/beta-hexosaminidase domain 2-like"/>
    <property type="match status" value="1"/>
</dbReference>
<dbReference type="GO" id="GO:0005975">
    <property type="term" value="P:carbohydrate metabolic process"/>
    <property type="evidence" value="ECO:0007669"/>
    <property type="project" value="UniProtKB-ARBA"/>
</dbReference>
<organism evidence="3 4">
    <name type="scientific">Candidatus Cryptobacteroides gallistercoris</name>
    <dbReference type="NCBI Taxonomy" id="2840765"/>
    <lineage>
        <taxon>Bacteria</taxon>
        <taxon>Pseudomonadati</taxon>
        <taxon>Bacteroidota</taxon>
        <taxon>Bacteroidia</taxon>
        <taxon>Bacteroidales</taxon>
        <taxon>Candidatus Cryptobacteroides</taxon>
    </lineage>
</organism>
<name>A0A940DL96_9BACT</name>
<evidence type="ECO:0000313" key="4">
    <source>
        <dbReference type="Proteomes" id="UP000771749"/>
    </source>
</evidence>
<dbReference type="Gene3D" id="2.60.120.260">
    <property type="entry name" value="Galactose-binding domain-like"/>
    <property type="match status" value="1"/>
</dbReference>
<dbReference type="InterPro" id="IPR032287">
    <property type="entry name" value="DUF4838"/>
</dbReference>
<reference evidence="3" key="1">
    <citation type="submission" date="2020-10" db="EMBL/GenBank/DDBJ databases">
        <authorList>
            <person name="Gilroy R."/>
        </authorList>
    </citation>
    <scope>NUCLEOTIDE SEQUENCE</scope>
    <source>
        <strain evidence="3">F1-3629</strain>
    </source>
</reference>
<dbReference type="Proteomes" id="UP000771749">
    <property type="component" value="Unassembled WGS sequence"/>
</dbReference>
<feature type="chain" id="PRO_5037229913" evidence="2">
    <location>
        <begin position="23"/>
        <end position="735"/>
    </location>
</feature>
<dbReference type="PANTHER" id="PTHR47406:SF2">
    <property type="entry name" value="ALPHA GLUCURONIDASE N-TERMINAL DOMAIN-CONTAINING PROTEIN"/>
    <property type="match status" value="1"/>
</dbReference>
<dbReference type="Pfam" id="PF16126">
    <property type="entry name" value="DUF4838"/>
    <property type="match status" value="1"/>
</dbReference>
<sequence length="735" mass="82504">MKKIVLIVTLALFCLASYQASAGTFIVRNGKASGRILAADTQAEQDAAFLLQDFVKRLTGAEAEILPLDSKAKKGDVVILGVVPESGLTEDAFSVNVTDGRTEIVSGGGNGSSYAVVTLLENWFGVRYYAADALYYDTTESLSLPDGLSFSETPTFRYRQTQSYSLALDPLYKVWFRLEQPDEAFAGNLWVHTFNHILPASVYGKEHPDWYSFIGGEHRPGKASQWCLTNPEVLEAACVQIDSIFKANPGMNLISVSQNDGNNTYCQCPDCMEVIEREGAVSGLYIEFLNKIAARFPDKEFSTLAYLFTMNPPKHVKPLPNVNIMLCDIDCDREVPLTDNASGQYFMKALEGWSKISDNIYMWDYGINFDNMVAPFPNFHIIQPNMQIFRDHHVTMHFSQIASTLGTDFSEMRSYLAAKLMWNVDADIDSLMTTFLDGYYGPAGKYLYQYEKMREGALLASGQRLWIYDSPVSHKDGMLNAACRKQYNILFDKAEAAVADQPEYLKRVWIARLPLQYSELEIARAEGCKNPSAISKALDLFEERTAMFGIPTLNERNNTPGDYCRLYRERYLPGERTNKALGAKVEYVIEPTAERYRKVGETGLTDGIYGGSTFVESWVGWEGCDGEFIVDLGKDTEMSYIGADFLHQLGQWILLPVSVTCWTSADGEEYTLFGKTQVAEDDSPQVKFEKIGCKSDSPVTARYVRIAVEGTKMCPSWHYGVGQPSWFFIDEVEIY</sequence>
<proteinExistence type="predicted"/>
<dbReference type="GO" id="GO:0016787">
    <property type="term" value="F:hydrolase activity"/>
    <property type="evidence" value="ECO:0007669"/>
    <property type="project" value="UniProtKB-KW"/>
</dbReference>
<dbReference type="AlphaFoldDB" id="A0A940DL96"/>
<protein>
    <submittedName>
        <fullName evidence="3">DUF4838 domain-containing protein</fullName>
    </submittedName>
</protein>
<reference evidence="3" key="2">
    <citation type="journal article" date="2021" name="PeerJ">
        <title>Extensive microbial diversity within the chicken gut microbiome revealed by metagenomics and culture.</title>
        <authorList>
            <person name="Gilroy R."/>
            <person name="Ravi A."/>
            <person name="Getino M."/>
            <person name="Pursley I."/>
            <person name="Horton D.L."/>
            <person name="Alikhan N.F."/>
            <person name="Baker D."/>
            <person name="Gharbi K."/>
            <person name="Hall N."/>
            <person name="Watson M."/>
            <person name="Adriaenssens E.M."/>
            <person name="Foster-Nyarko E."/>
            <person name="Jarju S."/>
            <person name="Secka A."/>
            <person name="Antonio M."/>
            <person name="Oren A."/>
            <person name="Chaudhuri R.R."/>
            <person name="La Ragione R."/>
            <person name="Hildebrand F."/>
            <person name="Pallen M.J."/>
        </authorList>
    </citation>
    <scope>NUCLEOTIDE SEQUENCE</scope>
    <source>
        <strain evidence="3">F1-3629</strain>
    </source>
</reference>
<dbReference type="SUPFAM" id="SSF55545">
    <property type="entry name" value="beta-N-acetylhexosaminidase-like domain"/>
    <property type="match status" value="1"/>
</dbReference>
<gene>
    <name evidence="3" type="ORF">IAC07_00995</name>
</gene>